<keyword evidence="2" id="KW-1185">Reference proteome</keyword>
<dbReference type="Proteomes" id="UP000253606">
    <property type="component" value="Chromosome"/>
</dbReference>
<dbReference type="AlphaFoldDB" id="A0A2Z5FTY2"/>
<accession>A0A2Z5FTY2</accession>
<gene>
    <name evidence="1" type="ORF">ACPOL_0928</name>
</gene>
<reference evidence="1 2" key="1">
    <citation type="journal article" date="2018" name="Front. Microbiol.">
        <title>Hydrolytic Capabilities as a Key to Environmental Success: Chitinolytic and Cellulolytic Acidobacteria From Acidic Sub-arctic Soils and Boreal Peatlands.</title>
        <authorList>
            <person name="Belova S.E."/>
            <person name="Ravin N.V."/>
            <person name="Pankratov T.A."/>
            <person name="Rakitin A.L."/>
            <person name="Ivanova A.A."/>
            <person name="Beletsky A.V."/>
            <person name="Mardanov A.V."/>
            <person name="Sinninghe Damste J.S."/>
            <person name="Dedysh S.N."/>
        </authorList>
    </citation>
    <scope>NUCLEOTIDE SEQUENCE [LARGE SCALE GENOMIC DNA]</scope>
    <source>
        <strain evidence="1 2">SBC82</strain>
    </source>
</reference>
<organism evidence="1 2">
    <name type="scientific">Acidisarcina polymorpha</name>
    <dbReference type="NCBI Taxonomy" id="2211140"/>
    <lineage>
        <taxon>Bacteria</taxon>
        <taxon>Pseudomonadati</taxon>
        <taxon>Acidobacteriota</taxon>
        <taxon>Terriglobia</taxon>
        <taxon>Terriglobales</taxon>
        <taxon>Acidobacteriaceae</taxon>
        <taxon>Acidisarcina</taxon>
    </lineage>
</organism>
<dbReference type="EMBL" id="CP030840">
    <property type="protein sequence ID" value="AXC10283.1"/>
    <property type="molecule type" value="Genomic_DNA"/>
</dbReference>
<name>A0A2Z5FTY2_9BACT</name>
<dbReference type="KEGG" id="abas:ACPOL_0928"/>
<sequence>MNFAPCSLLSNQERRTLGVDASGTYRYDPAASSFEGP</sequence>
<proteinExistence type="predicted"/>
<evidence type="ECO:0000313" key="2">
    <source>
        <dbReference type="Proteomes" id="UP000253606"/>
    </source>
</evidence>
<evidence type="ECO:0000313" key="1">
    <source>
        <dbReference type="EMBL" id="AXC10283.1"/>
    </source>
</evidence>
<protein>
    <submittedName>
        <fullName evidence="1">Uncharacterized protein</fullName>
    </submittedName>
</protein>